<keyword evidence="4" id="KW-0472">Membrane</keyword>
<dbReference type="InterPro" id="IPR006598">
    <property type="entry name" value="CAP10"/>
</dbReference>
<dbReference type="OrthoDB" id="202415at2759"/>
<feature type="transmembrane region" description="Helical" evidence="4">
    <location>
        <begin position="48"/>
        <end position="72"/>
    </location>
</feature>
<dbReference type="PANTHER" id="PTHR12203:SF35">
    <property type="entry name" value="PROTEIN O-GLUCOSYLTRANSFERASE 1"/>
    <property type="match status" value="1"/>
</dbReference>
<dbReference type="Pfam" id="PF05686">
    <property type="entry name" value="Glyco_transf_90"/>
    <property type="match status" value="1"/>
</dbReference>
<evidence type="ECO:0000313" key="6">
    <source>
        <dbReference type="EMBL" id="RCV15184.1"/>
    </source>
</evidence>
<keyword evidence="4" id="KW-1133">Transmembrane helix</keyword>
<proteinExistence type="inferred from homology"/>
<name>A0A368QBH7_SETIT</name>
<evidence type="ECO:0000256" key="3">
    <source>
        <dbReference type="SAM" id="MobiDB-lite"/>
    </source>
</evidence>
<reference evidence="6" key="2">
    <citation type="submission" date="2015-07" db="EMBL/GenBank/DDBJ databases">
        <authorList>
            <person name="Noorani M."/>
        </authorList>
    </citation>
    <scope>NUCLEOTIDE SEQUENCE</scope>
    <source>
        <strain evidence="6">Yugu1</strain>
    </source>
</reference>
<keyword evidence="4" id="KW-0812">Transmembrane</keyword>
<keyword evidence="2" id="KW-0808">Transferase</keyword>
<feature type="region of interest" description="Disordered" evidence="3">
    <location>
        <begin position="125"/>
        <end position="144"/>
    </location>
</feature>
<gene>
    <name evidence="6" type="ORF">SETIT_3G037800v2</name>
</gene>
<protein>
    <recommendedName>
        <fullName evidence="5">Glycosyl transferase CAP10 domain-containing protein</fullName>
    </recommendedName>
</protein>
<dbReference type="GO" id="GO:0016740">
    <property type="term" value="F:transferase activity"/>
    <property type="evidence" value="ECO:0007669"/>
    <property type="project" value="UniProtKB-KW"/>
</dbReference>
<comment type="similarity">
    <text evidence="1">Belongs to the glycosyltransferase 90 family.</text>
</comment>
<dbReference type="InterPro" id="IPR051091">
    <property type="entry name" value="O-Glucosyltr/Glycosyltrsf_90"/>
</dbReference>
<feature type="compositionally biased region" description="Low complexity" evidence="3">
    <location>
        <begin position="129"/>
        <end position="141"/>
    </location>
</feature>
<reference evidence="6" key="1">
    <citation type="journal article" date="2012" name="Nat. Biotechnol.">
        <title>Reference genome sequence of the model plant Setaria.</title>
        <authorList>
            <person name="Bennetzen J.L."/>
            <person name="Schmutz J."/>
            <person name="Wang H."/>
            <person name="Percifield R."/>
            <person name="Hawkins J."/>
            <person name="Pontaroli A.C."/>
            <person name="Estep M."/>
            <person name="Feng L."/>
            <person name="Vaughn J.N."/>
            <person name="Grimwood J."/>
            <person name="Jenkins J."/>
            <person name="Barry K."/>
            <person name="Lindquist E."/>
            <person name="Hellsten U."/>
            <person name="Deshpande S."/>
            <person name="Wang X."/>
            <person name="Wu X."/>
            <person name="Mitros T."/>
            <person name="Triplett J."/>
            <person name="Yang X."/>
            <person name="Ye C.Y."/>
            <person name="Mauro-Herrera M."/>
            <person name="Wang L."/>
            <person name="Li P."/>
            <person name="Sharma M."/>
            <person name="Sharma R."/>
            <person name="Ronald P.C."/>
            <person name="Panaud O."/>
            <person name="Kellogg E.A."/>
            <person name="Brutnell T.P."/>
            <person name="Doust A.N."/>
            <person name="Tuskan G.A."/>
            <person name="Rokhsar D."/>
            <person name="Devos K.M."/>
        </authorList>
    </citation>
    <scope>NUCLEOTIDE SEQUENCE [LARGE SCALE GENOMIC DNA]</scope>
    <source>
        <strain evidence="6">Yugu1</strain>
    </source>
</reference>
<dbReference type="AlphaFoldDB" id="A0A368QBH7"/>
<evidence type="ECO:0000256" key="4">
    <source>
        <dbReference type="SAM" id="Phobius"/>
    </source>
</evidence>
<organism evidence="6">
    <name type="scientific">Setaria italica</name>
    <name type="common">Foxtail millet</name>
    <name type="synonym">Panicum italicum</name>
    <dbReference type="NCBI Taxonomy" id="4555"/>
    <lineage>
        <taxon>Eukaryota</taxon>
        <taxon>Viridiplantae</taxon>
        <taxon>Streptophyta</taxon>
        <taxon>Embryophyta</taxon>
        <taxon>Tracheophyta</taxon>
        <taxon>Spermatophyta</taxon>
        <taxon>Magnoliopsida</taxon>
        <taxon>Liliopsida</taxon>
        <taxon>Poales</taxon>
        <taxon>Poaceae</taxon>
        <taxon>PACMAD clade</taxon>
        <taxon>Panicoideae</taxon>
        <taxon>Panicodae</taxon>
        <taxon>Paniceae</taxon>
        <taxon>Cenchrinae</taxon>
        <taxon>Setaria</taxon>
    </lineage>
</organism>
<dbReference type="PANTHER" id="PTHR12203">
    <property type="entry name" value="KDEL LYS-ASP-GLU-LEU CONTAINING - RELATED"/>
    <property type="match status" value="1"/>
</dbReference>
<feature type="domain" description="Glycosyl transferase CAP10" evidence="5">
    <location>
        <begin position="228"/>
        <end position="479"/>
    </location>
</feature>
<accession>A0A368QBH7</accession>
<evidence type="ECO:0000256" key="1">
    <source>
        <dbReference type="ARBA" id="ARBA00010118"/>
    </source>
</evidence>
<evidence type="ECO:0000259" key="5">
    <source>
        <dbReference type="SMART" id="SM00672"/>
    </source>
</evidence>
<dbReference type="EMBL" id="CM003530">
    <property type="protein sequence ID" value="RCV15184.1"/>
    <property type="molecule type" value="Genomic_DNA"/>
</dbReference>
<sequence length="523" mass="58081">MWELPPQLLSTRLQFLRRPAARTCMAGYVPAEGGGAGGRGRGARYPPLSALVVSAIAAFSAVIVLAVVHSAYDATVSRTRTLLGHNLEPTPWHPFPHAKGRPPARAALRCAPSVACLPPLARPRPPPAADAANASSSSVPPGIGKRRQCPAYFAAIRRDLAPWRRAAGGRGGVTRALLDEARRRASMRVTITGGGRRLHVDLYYACVQSRALFTVWSLLQLMRRYPGRVPDVDLMFDCMDKPAVNRTEHGDGDPAAPPPPPLFRYCTTRDHFDIPFPDWSFWGWYLPETNIEPWSREFKSIKAGAKATKWVDRVPTAYWKGNPDVASPLRVALLGCNDTGLWRAEIMRQNWTDEAKAGYQHSKLSSQCTHRYKIYAEGFAWSVSLKYILSCGSMALLIDPQYEDFFSRGLDPRVNYWPVSRVGMCESIRDAVDWGNANSAEAERVGRRGQRLMQDLSMAAVYDYMLHLLTEYAALMDFRPVPPPTAQEACEGSVLCLADDKQRRFLEASAAEPAVDEPCVLKW</sequence>
<evidence type="ECO:0000256" key="2">
    <source>
        <dbReference type="ARBA" id="ARBA00022679"/>
    </source>
</evidence>
<dbReference type="SMART" id="SM00672">
    <property type="entry name" value="CAP10"/>
    <property type="match status" value="1"/>
</dbReference>